<evidence type="ECO:0000256" key="4">
    <source>
        <dbReference type="ARBA" id="ARBA00022801"/>
    </source>
</evidence>
<dbReference type="Proteomes" id="UP001211065">
    <property type="component" value="Unassembled WGS sequence"/>
</dbReference>
<proteinExistence type="inferred from homology"/>
<evidence type="ECO:0000256" key="5">
    <source>
        <dbReference type="ARBA" id="ARBA00022833"/>
    </source>
</evidence>
<keyword evidence="8" id="KW-1185">Reference proteome</keyword>
<dbReference type="Pfam" id="PF00850">
    <property type="entry name" value="Hist_deacetyl"/>
    <property type="match status" value="1"/>
</dbReference>
<dbReference type="GO" id="GO:0016787">
    <property type="term" value="F:hydrolase activity"/>
    <property type="evidence" value="ECO:0007669"/>
    <property type="project" value="UniProtKB-KW"/>
</dbReference>
<sequence length="360" mass="40486">MGLKIVYSEKHKKHNPTREFILGRFEKYKECEKRVENILIEAKKRRLISANQQELIKPTDHGLKHILKLHSQDYVDYLKTAYKNWLRIGGSEVGVFPADFPVRDFANKHRENKGGNGGSRGYYTSGLHSVIVEGTFEAAYEAVQVALTAADILVKEDNTHVLALSRPPGHHAHGDLCGGYCFFNNAAITAKYLIDELKVGKVAILDIDYHHGNGTQEFFYSQNNPLYASIHGENDYPYYWGSASEKGTGQGLGYTINRPLKKGTKDEEYLKTLKEILENIKLNFKPNLILISLGLDTFEKDPVGNFKLSSNCYLQIGKLIKGLNLKCLFLLEGGYALENIGENCLNVLHAFNDTLIKSSL</sequence>
<keyword evidence="3" id="KW-0479">Metal-binding</keyword>
<dbReference type="GO" id="GO:0040029">
    <property type="term" value="P:epigenetic regulation of gene expression"/>
    <property type="evidence" value="ECO:0007669"/>
    <property type="project" value="TreeGrafter"/>
</dbReference>
<evidence type="ECO:0000256" key="1">
    <source>
        <dbReference type="ARBA" id="ARBA00001947"/>
    </source>
</evidence>
<dbReference type="AlphaFoldDB" id="A0AAD5U4U0"/>
<keyword evidence="5" id="KW-0862">Zinc</keyword>
<dbReference type="PRINTS" id="PR01270">
    <property type="entry name" value="HDASUPER"/>
</dbReference>
<dbReference type="InterPro" id="IPR037138">
    <property type="entry name" value="His_deacetylse_dom_sf"/>
</dbReference>
<gene>
    <name evidence="7" type="ORF">HK099_008450</name>
</gene>
<evidence type="ECO:0000313" key="8">
    <source>
        <dbReference type="Proteomes" id="UP001211065"/>
    </source>
</evidence>
<dbReference type="EMBL" id="JADGJW010000093">
    <property type="protein sequence ID" value="KAJ3224430.1"/>
    <property type="molecule type" value="Genomic_DNA"/>
</dbReference>
<dbReference type="GO" id="GO:0046872">
    <property type="term" value="F:metal ion binding"/>
    <property type="evidence" value="ECO:0007669"/>
    <property type="project" value="UniProtKB-KW"/>
</dbReference>
<comment type="similarity">
    <text evidence="2">Belongs to the histone deacetylase family.</text>
</comment>
<dbReference type="PANTHER" id="PTHR10625">
    <property type="entry name" value="HISTONE DEACETYLASE HDAC1-RELATED"/>
    <property type="match status" value="1"/>
</dbReference>
<comment type="cofactor">
    <cofactor evidence="1">
        <name>Zn(2+)</name>
        <dbReference type="ChEBI" id="CHEBI:29105"/>
    </cofactor>
</comment>
<dbReference type="CDD" id="cd10001">
    <property type="entry name" value="HDAC_classII_APAH"/>
    <property type="match status" value="1"/>
</dbReference>
<dbReference type="GO" id="GO:0004407">
    <property type="term" value="F:histone deacetylase activity"/>
    <property type="evidence" value="ECO:0007669"/>
    <property type="project" value="TreeGrafter"/>
</dbReference>
<evidence type="ECO:0000313" key="7">
    <source>
        <dbReference type="EMBL" id="KAJ3224430.1"/>
    </source>
</evidence>
<organism evidence="7 8">
    <name type="scientific">Clydaea vesicula</name>
    <dbReference type="NCBI Taxonomy" id="447962"/>
    <lineage>
        <taxon>Eukaryota</taxon>
        <taxon>Fungi</taxon>
        <taxon>Fungi incertae sedis</taxon>
        <taxon>Chytridiomycota</taxon>
        <taxon>Chytridiomycota incertae sedis</taxon>
        <taxon>Chytridiomycetes</taxon>
        <taxon>Lobulomycetales</taxon>
        <taxon>Lobulomycetaceae</taxon>
        <taxon>Clydaea</taxon>
    </lineage>
</organism>
<reference evidence="7" key="1">
    <citation type="submission" date="2020-05" db="EMBL/GenBank/DDBJ databases">
        <title>Phylogenomic resolution of chytrid fungi.</title>
        <authorList>
            <person name="Stajich J.E."/>
            <person name="Amses K."/>
            <person name="Simmons R."/>
            <person name="Seto K."/>
            <person name="Myers J."/>
            <person name="Bonds A."/>
            <person name="Quandt C.A."/>
            <person name="Barry K."/>
            <person name="Liu P."/>
            <person name="Grigoriev I."/>
            <person name="Longcore J.E."/>
            <person name="James T.Y."/>
        </authorList>
    </citation>
    <scope>NUCLEOTIDE SEQUENCE</scope>
    <source>
        <strain evidence="7">JEL0476</strain>
    </source>
</reference>
<name>A0AAD5U4U0_9FUNG</name>
<evidence type="ECO:0000259" key="6">
    <source>
        <dbReference type="Pfam" id="PF00850"/>
    </source>
</evidence>
<dbReference type="InterPro" id="IPR000286">
    <property type="entry name" value="HDACs"/>
</dbReference>
<comment type="caution">
    <text evidence="7">The sequence shown here is derived from an EMBL/GenBank/DDBJ whole genome shotgun (WGS) entry which is preliminary data.</text>
</comment>
<protein>
    <recommendedName>
        <fullName evidence="6">Histone deacetylase domain-containing protein</fullName>
    </recommendedName>
</protein>
<dbReference type="PANTHER" id="PTHR10625:SF17">
    <property type="entry name" value="HISTONE DEACETYLASE 8"/>
    <property type="match status" value="1"/>
</dbReference>
<dbReference type="Gene3D" id="3.40.800.20">
    <property type="entry name" value="Histone deacetylase domain"/>
    <property type="match status" value="1"/>
</dbReference>
<evidence type="ECO:0000256" key="3">
    <source>
        <dbReference type="ARBA" id="ARBA00022723"/>
    </source>
</evidence>
<evidence type="ECO:0000256" key="2">
    <source>
        <dbReference type="ARBA" id="ARBA00005947"/>
    </source>
</evidence>
<dbReference type="SUPFAM" id="SSF52768">
    <property type="entry name" value="Arginase/deacetylase"/>
    <property type="match status" value="1"/>
</dbReference>
<dbReference type="InterPro" id="IPR023696">
    <property type="entry name" value="Ureohydrolase_dom_sf"/>
</dbReference>
<accession>A0AAD5U4U0</accession>
<feature type="domain" description="Histone deacetylase" evidence="6">
    <location>
        <begin position="30"/>
        <end position="349"/>
    </location>
</feature>
<keyword evidence="4" id="KW-0378">Hydrolase</keyword>
<dbReference type="InterPro" id="IPR023801">
    <property type="entry name" value="His_deacetylse_dom"/>
</dbReference>